<dbReference type="InterPro" id="IPR051716">
    <property type="entry name" value="Plant_RL_S/T_kinase"/>
</dbReference>
<evidence type="ECO:0000256" key="6">
    <source>
        <dbReference type="ARBA" id="ARBA00022737"/>
    </source>
</evidence>
<evidence type="ECO:0000256" key="9">
    <source>
        <dbReference type="ARBA" id="ARBA00023180"/>
    </source>
</evidence>
<evidence type="ECO:0000256" key="1">
    <source>
        <dbReference type="ARBA" id="ARBA00004167"/>
    </source>
</evidence>
<evidence type="ECO:0000256" key="5">
    <source>
        <dbReference type="ARBA" id="ARBA00022729"/>
    </source>
</evidence>
<comment type="subcellular location">
    <subcellularLocation>
        <location evidence="1">Membrane</location>
        <topology evidence="1">Single-pass membrane protein</topology>
    </subcellularLocation>
</comment>
<dbReference type="OMA" id="ETICMND"/>
<accession>A0A8T2UM46</accession>
<protein>
    <submittedName>
        <fullName evidence="11">Uncharacterized protein</fullName>
    </submittedName>
</protein>
<comment type="similarity">
    <text evidence="2">Belongs to the RLP family.</text>
</comment>
<dbReference type="InterPro" id="IPR032675">
    <property type="entry name" value="LRR_dom_sf"/>
</dbReference>
<sequence length="213" mass="23598">MLVGTIPQSLANLDSLDLILDLSFNRLTGAIPSSFGNMFKLQEMRLSGNLFCGRIPSAFGDCVRMQVLDLSQNKLEGDIPHALGQMTNLLHLDLSNNQLSRSLPSSIGYIPNLAFLNVSYNLLEGVIPENGVYRNSSGFFFVGNAGLCQISSATRCRSLSIDKRNHSKTRIRVILFVCLSIIVLLTVSYGLRLYCYRKRKEPTEGVVLIPPRT</sequence>
<keyword evidence="5" id="KW-0732">Signal</keyword>
<dbReference type="PANTHER" id="PTHR48053:SF71">
    <property type="entry name" value="LEUCINE RICH REPEAT FAMILY PROTEIN, EXPRESSED"/>
    <property type="match status" value="1"/>
</dbReference>
<keyword evidence="7 10" id="KW-1133">Transmembrane helix</keyword>
<dbReference type="PROSITE" id="PS51450">
    <property type="entry name" value="LRR"/>
    <property type="match status" value="1"/>
</dbReference>
<evidence type="ECO:0000256" key="8">
    <source>
        <dbReference type="ARBA" id="ARBA00023136"/>
    </source>
</evidence>
<evidence type="ECO:0000256" key="2">
    <source>
        <dbReference type="ARBA" id="ARBA00009592"/>
    </source>
</evidence>
<dbReference type="FunFam" id="3.80.10.10:FF:000111">
    <property type="entry name" value="LRR receptor-like serine/threonine-protein kinase ERECTA"/>
    <property type="match status" value="1"/>
</dbReference>
<dbReference type="Pfam" id="PF00560">
    <property type="entry name" value="LRR_1"/>
    <property type="match status" value="2"/>
</dbReference>
<dbReference type="InterPro" id="IPR001611">
    <property type="entry name" value="Leu-rich_rpt"/>
</dbReference>
<keyword evidence="6" id="KW-0677">Repeat</keyword>
<gene>
    <name evidence="11" type="ORF">KP509_06G024500</name>
</gene>
<name>A0A8T2UM46_CERRI</name>
<dbReference type="AlphaFoldDB" id="A0A8T2UM46"/>
<dbReference type="Gene3D" id="3.80.10.10">
    <property type="entry name" value="Ribonuclease Inhibitor"/>
    <property type="match status" value="1"/>
</dbReference>
<organism evidence="11 12">
    <name type="scientific">Ceratopteris richardii</name>
    <name type="common">Triangle waterfern</name>
    <dbReference type="NCBI Taxonomy" id="49495"/>
    <lineage>
        <taxon>Eukaryota</taxon>
        <taxon>Viridiplantae</taxon>
        <taxon>Streptophyta</taxon>
        <taxon>Embryophyta</taxon>
        <taxon>Tracheophyta</taxon>
        <taxon>Polypodiopsida</taxon>
        <taxon>Polypodiidae</taxon>
        <taxon>Polypodiales</taxon>
        <taxon>Pteridineae</taxon>
        <taxon>Pteridaceae</taxon>
        <taxon>Parkerioideae</taxon>
        <taxon>Ceratopteris</taxon>
    </lineage>
</organism>
<dbReference type="PRINTS" id="PR00019">
    <property type="entry name" value="LEURICHRPT"/>
</dbReference>
<dbReference type="GO" id="GO:0016020">
    <property type="term" value="C:membrane"/>
    <property type="evidence" value="ECO:0007669"/>
    <property type="project" value="UniProtKB-SubCell"/>
</dbReference>
<evidence type="ECO:0000256" key="3">
    <source>
        <dbReference type="ARBA" id="ARBA00022614"/>
    </source>
</evidence>
<keyword evidence="3" id="KW-0433">Leucine-rich repeat</keyword>
<evidence type="ECO:0000256" key="7">
    <source>
        <dbReference type="ARBA" id="ARBA00022989"/>
    </source>
</evidence>
<dbReference type="Proteomes" id="UP000825935">
    <property type="component" value="Chromosome 6"/>
</dbReference>
<keyword evidence="4 10" id="KW-0812">Transmembrane</keyword>
<evidence type="ECO:0000256" key="4">
    <source>
        <dbReference type="ARBA" id="ARBA00022692"/>
    </source>
</evidence>
<dbReference type="SUPFAM" id="SSF52058">
    <property type="entry name" value="L domain-like"/>
    <property type="match status" value="1"/>
</dbReference>
<dbReference type="PANTHER" id="PTHR48053">
    <property type="entry name" value="LEUCINE RICH REPEAT FAMILY PROTEIN, EXPRESSED"/>
    <property type="match status" value="1"/>
</dbReference>
<evidence type="ECO:0000313" key="11">
    <source>
        <dbReference type="EMBL" id="KAH7434585.1"/>
    </source>
</evidence>
<proteinExistence type="inferred from homology"/>
<evidence type="ECO:0000313" key="12">
    <source>
        <dbReference type="Proteomes" id="UP000825935"/>
    </source>
</evidence>
<dbReference type="OrthoDB" id="676979at2759"/>
<reference evidence="11" key="1">
    <citation type="submission" date="2021-08" db="EMBL/GenBank/DDBJ databases">
        <title>WGS assembly of Ceratopteris richardii.</title>
        <authorList>
            <person name="Marchant D.B."/>
            <person name="Chen G."/>
            <person name="Jenkins J."/>
            <person name="Shu S."/>
            <person name="Leebens-Mack J."/>
            <person name="Grimwood J."/>
            <person name="Schmutz J."/>
            <person name="Soltis P."/>
            <person name="Soltis D."/>
            <person name="Chen Z.-H."/>
        </authorList>
    </citation>
    <scope>NUCLEOTIDE SEQUENCE</scope>
    <source>
        <strain evidence="11">Whitten #5841</strain>
        <tissue evidence="11">Leaf</tissue>
    </source>
</reference>
<dbReference type="Pfam" id="PF13855">
    <property type="entry name" value="LRR_8"/>
    <property type="match status" value="1"/>
</dbReference>
<comment type="caution">
    <text evidence="11">The sequence shown here is derived from an EMBL/GenBank/DDBJ whole genome shotgun (WGS) entry which is preliminary data.</text>
</comment>
<feature type="transmembrane region" description="Helical" evidence="10">
    <location>
        <begin position="173"/>
        <end position="191"/>
    </location>
</feature>
<dbReference type="EMBL" id="CM035411">
    <property type="protein sequence ID" value="KAH7434585.1"/>
    <property type="molecule type" value="Genomic_DNA"/>
</dbReference>
<evidence type="ECO:0000256" key="10">
    <source>
        <dbReference type="SAM" id="Phobius"/>
    </source>
</evidence>
<keyword evidence="9" id="KW-0325">Glycoprotein</keyword>
<keyword evidence="8 10" id="KW-0472">Membrane</keyword>
<keyword evidence="12" id="KW-1185">Reference proteome</keyword>